<protein>
    <submittedName>
        <fullName evidence="1">Uncharacterized protein</fullName>
    </submittedName>
</protein>
<proteinExistence type="predicted"/>
<accession>A0A0A9BNG1</accession>
<organism evidence="1">
    <name type="scientific">Arundo donax</name>
    <name type="common">Giant reed</name>
    <name type="synonym">Donax arundinaceus</name>
    <dbReference type="NCBI Taxonomy" id="35708"/>
    <lineage>
        <taxon>Eukaryota</taxon>
        <taxon>Viridiplantae</taxon>
        <taxon>Streptophyta</taxon>
        <taxon>Embryophyta</taxon>
        <taxon>Tracheophyta</taxon>
        <taxon>Spermatophyta</taxon>
        <taxon>Magnoliopsida</taxon>
        <taxon>Liliopsida</taxon>
        <taxon>Poales</taxon>
        <taxon>Poaceae</taxon>
        <taxon>PACMAD clade</taxon>
        <taxon>Arundinoideae</taxon>
        <taxon>Arundineae</taxon>
        <taxon>Arundo</taxon>
    </lineage>
</organism>
<evidence type="ECO:0000313" key="1">
    <source>
        <dbReference type="EMBL" id="JAD63683.1"/>
    </source>
</evidence>
<reference evidence="1" key="2">
    <citation type="journal article" date="2015" name="Data Brief">
        <title>Shoot transcriptome of the giant reed, Arundo donax.</title>
        <authorList>
            <person name="Barrero R.A."/>
            <person name="Guerrero F.D."/>
            <person name="Moolhuijzen P."/>
            <person name="Goolsby J.A."/>
            <person name="Tidwell J."/>
            <person name="Bellgard S.E."/>
            <person name="Bellgard M.I."/>
        </authorList>
    </citation>
    <scope>NUCLEOTIDE SEQUENCE</scope>
    <source>
        <tissue evidence="1">Shoot tissue taken approximately 20 cm above the soil surface</tissue>
    </source>
</reference>
<dbReference type="EMBL" id="GBRH01234212">
    <property type="protein sequence ID" value="JAD63683.1"/>
    <property type="molecule type" value="Transcribed_RNA"/>
</dbReference>
<reference evidence="1" key="1">
    <citation type="submission" date="2014-09" db="EMBL/GenBank/DDBJ databases">
        <authorList>
            <person name="Magalhaes I.L.F."/>
            <person name="Oliveira U."/>
            <person name="Santos F.R."/>
            <person name="Vidigal T.H.D.A."/>
            <person name="Brescovit A.D."/>
            <person name="Santos A.J."/>
        </authorList>
    </citation>
    <scope>NUCLEOTIDE SEQUENCE</scope>
    <source>
        <tissue evidence="1">Shoot tissue taken approximately 20 cm above the soil surface</tissue>
    </source>
</reference>
<dbReference type="AlphaFoldDB" id="A0A0A9BNG1"/>
<name>A0A0A9BNG1_ARUDO</name>
<sequence>MYQKRVSRFLQKVYLIVLNSNTKVAMKFLIQHLSLNVRSF</sequence>